<dbReference type="EMBL" id="BPLQ01008827">
    <property type="protein sequence ID" value="GIY39636.1"/>
    <property type="molecule type" value="Genomic_DNA"/>
</dbReference>
<comment type="caution">
    <text evidence="2">The sequence shown here is derived from an EMBL/GenBank/DDBJ whole genome shotgun (WGS) entry which is preliminary data.</text>
</comment>
<dbReference type="Proteomes" id="UP001054837">
    <property type="component" value="Unassembled WGS sequence"/>
</dbReference>
<feature type="region of interest" description="Disordered" evidence="1">
    <location>
        <begin position="108"/>
        <end position="146"/>
    </location>
</feature>
<proteinExistence type="predicted"/>
<evidence type="ECO:0000313" key="3">
    <source>
        <dbReference type="Proteomes" id="UP001054837"/>
    </source>
</evidence>
<keyword evidence="3" id="KW-1185">Reference proteome</keyword>
<sequence>MHKLWYAMTPAAWRGCPKISKIFCKTERSAKCKQGFTSRRTTTNFFYVDAVHSKNQVKKNNNKPTLHAPENVLDPSLIEKAVYVLKEFIAIFDSLGGIENAYNIIKNSKRSIPKTPNSPKSNECTQRLKIRENRSSQTPSGRGQPG</sequence>
<gene>
    <name evidence="2" type="ORF">CDAR_419361</name>
</gene>
<dbReference type="AlphaFoldDB" id="A0AAV4T2F6"/>
<feature type="compositionally biased region" description="Polar residues" evidence="1">
    <location>
        <begin position="135"/>
        <end position="146"/>
    </location>
</feature>
<organism evidence="2 3">
    <name type="scientific">Caerostris darwini</name>
    <dbReference type="NCBI Taxonomy" id="1538125"/>
    <lineage>
        <taxon>Eukaryota</taxon>
        <taxon>Metazoa</taxon>
        <taxon>Ecdysozoa</taxon>
        <taxon>Arthropoda</taxon>
        <taxon>Chelicerata</taxon>
        <taxon>Arachnida</taxon>
        <taxon>Araneae</taxon>
        <taxon>Araneomorphae</taxon>
        <taxon>Entelegynae</taxon>
        <taxon>Araneoidea</taxon>
        <taxon>Araneidae</taxon>
        <taxon>Caerostris</taxon>
    </lineage>
</organism>
<feature type="compositionally biased region" description="Polar residues" evidence="1">
    <location>
        <begin position="114"/>
        <end position="125"/>
    </location>
</feature>
<evidence type="ECO:0000256" key="1">
    <source>
        <dbReference type="SAM" id="MobiDB-lite"/>
    </source>
</evidence>
<protein>
    <submittedName>
        <fullName evidence="2">Uncharacterized protein</fullName>
    </submittedName>
</protein>
<accession>A0AAV4T2F6</accession>
<name>A0AAV4T2F6_9ARAC</name>
<reference evidence="2 3" key="1">
    <citation type="submission" date="2021-06" db="EMBL/GenBank/DDBJ databases">
        <title>Caerostris darwini draft genome.</title>
        <authorList>
            <person name="Kono N."/>
            <person name="Arakawa K."/>
        </authorList>
    </citation>
    <scope>NUCLEOTIDE SEQUENCE [LARGE SCALE GENOMIC DNA]</scope>
</reference>
<evidence type="ECO:0000313" key="2">
    <source>
        <dbReference type="EMBL" id="GIY39636.1"/>
    </source>
</evidence>